<dbReference type="InterPro" id="IPR025313">
    <property type="entry name" value="SPB4-like_CTE"/>
</dbReference>
<evidence type="ECO:0000313" key="14">
    <source>
        <dbReference type="EMBL" id="KAJ1922421.1"/>
    </source>
</evidence>
<dbReference type="AlphaFoldDB" id="A0A9W8A4S1"/>
<dbReference type="CDD" id="cd18787">
    <property type="entry name" value="SF2_C_DEAD"/>
    <property type="match status" value="1"/>
</dbReference>
<dbReference type="SMART" id="SM00490">
    <property type="entry name" value="HELICc"/>
    <property type="match status" value="1"/>
</dbReference>
<evidence type="ECO:0000256" key="2">
    <source>
        <dbReference type="ARBA" id="ARBA00022517"/>
    </source>
</evidence>
<dbReference type="Proteomes" id="UP001150569">
    <property type="component" value="Unassembled WGS sequence"/>
</dbReference>
<dbReference type="InterPro" id="IPR014001">
    <property type="entry name" value="Helicase_ATP-bd"/>
</dbReference>
<dbReference type="PROSITE" id="PS51192">
    <property type="entry name" value="HELICASE_ATP_BIND_1"/>
    <property type="match status" value="1"/>
</dbReference>
<evidence type="ECO:0000256" key="6">
    <source>
        <dbReference type="ARBA" id="ARBA00022806"/>
    </source>
</evidence>
<feature type="compositionally biased region" description="Basic residues" evidence="11">
    <location>
        <begin position="686"/>
        <end position="696"/>
    </location>
</feature>
<organism evidence="14 15">
    <name type="scientific">Tieghemiomyces parasiticus</name>
    <dbReference type="NCBI Taxonomy" id="78921"/>
    <lineage>
        <taxon>Eukaryota</taxon>
        <taxon>Fungi</taxon>
        <taxon>Fungi incertae sedis</taxon>
        <taxon>Zoopagomycota</taxon>
        <taxon>Kickxellomycotina</taxon>
        <taxon>Dimargaritomycetes</taxon>
        <taxon>Dimargaritales</taxon>
        <taxon>Dimargaritaceae</taxon>
        <taxon>Tieghemiomyces</taxon>
    </lineage>
</organism>
<keyword evidence="3" id="KW-0698">rRNA processing</keyword>
<dbReference type="GO" id="GO:0016787">
    <property type="term" value="F:hydrolase activity"/>
    <property type="evidence" value="ECO:0007669"/>
    <property type="project" value="UniProtKB-KW"/>
</dbReference>
<dbReference type="SUPFAM" id="SSF52540">
    <property type="entry name" value="P-loop containing nucleoside triphosphate hydrolases"/>
    <property type="match status" value="1"/>
</dbReference>
<dbReference type="Pfam" id="PF00270">
    <property type="entry name" value="DEAD"/>
    <property type="match status" value="1"/>
</dbReference>
<dbReference type="EMBL" id="JANBPT010000396">
    <property type="protein sequence ID" value="KAJ1922421.1"/>
    <property type="molecule type" value="Genomic_DNA"/>
</dbReference>
<dbReference type="InterPro" id="IPR011545">
    <property type="entry name" value="DEAD/DEAH_box_helicase_dom"/>
</dbReference>
<feature type="region of interest" description="Disordered" evidence="11">
    <location>
        <begin position="1"/>
        <end position="20"/>
    </location>
</feature>
<keyword evidence="2" id="KW-0690">Ribosome biogenesis</keyword>
<dbReference type="Gene3D" id="3.40.50.300">
    <property type="entry name" value="P-loop containing nucleotide triphosphate hydrolases"/>
    <property type="match status" value="2"/>
</dbReference>
<evidence type="ECO:0000256" key="1">
    <source>
        <dbReference type="ARBA" id="ARBA00004604"/>
    </source>
</evidence>
<dbReference type="GO" id="GO:0006364">
    <property type="term" value="P:rRNA processing"/>
    <property type="evidence" value="ECO:0007669"/>
    <property type="project" value="UniProtKB-KW"/>
</dbReference>
<feature type="domain" description="Helicase C-terminal" evidence="13">
    <location>
        <begin position="268"/>
        <end position="433"/>
    </location>
</feature>
<dbReference type="Pfam" id="PF00271">
    <property type="entry name" value="Helicase_C"/>
    <property type="match status" value="1"/>
</dbReference>
<evidence type="ECO:0000313" key="15">
    <source>
        <dbReference type="Proteomes" id="UP001150569"/>
    </source>
</evidence>
<dbReference type="PROSITE" id="PS51194">
    <property type="entry name" value="HELICASE_CTER"/>
    <property type="match status" value="1"/>
</dbReference>
<feature type="compositionally biased region" description="Basic residues" evidence="11">
    <location>
        <begin position="757"/>
        <end position="766"/>
    </location>
</feature>
<dbReference type="PROSITE" id="PS00039">
    <property type="entry name" value="DEAD_ATP_HELICASE"/>
    <property type="match status" value="1"/>
</dbReference>
<comment type="caution">
    <text evidence="14">The sequence shown here is derived from an EMBL/GenBank/DDBJ whole genome shotgun (WGS) entry which is preliminary data.</text>
</comment>
<evidence type="ECO:0000259" key="12">
    <source>
        <dbReference type="PROSITE" id="PS51192"/>
    </source>
</evidence>
<dbReference type="InterPro" id="IPR000629">
    <property type="entry name" value="RNA-helicase_DEAD-box_CS"/>
</dbReference>
<dbReference type="GO" id="GO:0005730">
    <property type="term" value="C:nucleolus"/>
    <property type="evidence" value="ECO:0007669"/>
    <property type="project" value="UniProtKB-SubCell"/>
</dbReference>
<accession>A0A9W8A4S1</accession>
<evidence type="ECO:0000256" key="4">
    <source>
        <dbReference type="ARBA" id="ARBA00022741"/>
    </source>
</evidence>
<evidence type="ECO:0000256" key="9">
    <source>
        <dbReference type="RuleBase" id="RU000492"/>
    </source>
</evidence>
<evidence type="ECO:0000256" key="8">
    <source>
        <dbReference type="ARBA" id="ARBA00022884"/>
    </source>
</evidence>
<comment type="similarity">
    <text evidence="9">Belongs to the DEAD box helicase family.</text>
</comment>
<evidence type="ECO:0000256" key="5">
    <source>
        <dbReference type="ARBA" id="ARBA00022801"/>
    </source>
</evidence>
<proteinExistence type="inferred from homology"/>
<keyword evidence="7 9" id="KW-0067">ATP-binding</keyword>
<feature type="domain" description="Helicase ATP-binding" evidence="12">
    <location>
        <begin position="81"/>
        <end position="255"/>
    </location>
</feature>
<comment type="domain">
    <text evidence="10">The Q motif is unique to and characteristic of the DEAD box family of RNA helicases and controls ATP binding and hydrolysis.</text>
</comment>
<dbReference type="GO" id="GO:0003723">
    <property type="term" value="F:RNA binding"/>
    <property type="evidence" value="ECO:0007669"/>
    <property type="project" value="UniProtKB-UniRule"/>
</dbReference>
<evidence type="ECO:0000256" key="7">
    <source>
        <dbReference type="ARBA" id="ARBA00022840"/>
    </source>
</evidence>
<dbReference type="OrthoDB" id="10259640at2759"/>
<dbReference type="CDD" id="cd17941">
    <property type="entry name" value="DEADc_DDX10"/>
    <property type="match status" value="1"/>
</dbReference>
<dbReference type="SMART" id="SM01178">
    <property type="entry name" value="DUF4217"/>
    <property type="match status" value="1"/>
</dbReference>
<protein>
    <recommendedName>
        <fullName evidence="10">ATP-dependent RNA helicase</fullName>
        <ecNumber evidence="10">3.6.4.13</ecNumber>
    </recommendedName>
</protein>
<dbReference type="InterPro" id="IPR001650">
    <property type="entry name" value="Helicase_C-like"/>
</dbReference>
<feature type="compositionally biased region" description="Polar residues" evidence="11">
    <location>
        <begin position="1"/>
        <end position="14"/>
    </location>
</feature>
<feature type="compositionally biased region" description="Acidic residues" evidence="11">
    <location>
        <begin position="720"/>
        <end position="729"/>
    </location>
</feature>
<keyword evidence="15" id="KW-1185">Reference proteome</keyword>
<keyword evidence="8 10" id="KW-0694">RNA-binding</keyword>
<keyword evidence="5 9" id="KW-0378">Hydrolase</keyword>
<reference evidence="14" key="1">
    <citation type="submission" date="2022-07" db="EMBL/GenBank/DDBJ databases">
        <title>Phylogenomic reconstructions and comparative analyses of Kickxellomycotina fungi.</title>
        <authorList>
            <person name="Reynolds N.K."/>
            <person name="Stajich J.E."/>
            <person name="Barry K."/>
            <person name="Grigoriev I.V."/>
            <person name="Crous P."/>
            <person name="Smith M.E."/>
        </authorList>
    </citation>
    <scope>NUCLEOTIDE SEQUENCE</scope>
    <source>
        <strain evidence="14">RSA 861</strain>
    </source>
</reference>
<gene>
    <name evidence="14" type="primary">DBP4_1</name>
    <name evidence="14" type="ORF">IWQ60_006542</name>
</gene>
<evidence type="ECO:0000259" key="13">
    <source>
        <dbReference type="PROSITE" id="PS51194"/>
    </source>
</evidence>
<feature type="compositionally biased region" description="Acidic residues" evidence="11">
    <location>
        <begin position="700"/>
        <end position="712"/>
    </location>
</feature>
<dbReference type="EC" id="3.6.4.13" evidence="10"/>
<evidence type="ECO:0000256" key="10">
    <source>
        <dbReference type="RuleBase" id="RU365068"/>
    </source>
</evidence>
<dbReference type="GO" id="GO:0003724">
    <property type="term" value="F:RNA helicase activity"/>
    <property type="evidence" value="ECO:0007669"/>
    <property type="project" value="UniProtKB-EC"/>
</dbReference>
<feature type="region of interest" description="Disordered" evidence="11">
    <location>
        <begin position="512"/>
        <end position="534"/>
    </location>
</feature>
<keyword evidence="6 9" id="KW-0347">Helicase</keyword>
<keyword evidence="4 9" id="KW-0547">Nucleotide-binding</keyword>
<feature type="compositionally biased region" description="Basic and acidic residues" evidence="11">
    <location>
        <begin position="522"/>
        <end position="534"/>
    </location>
</feature>
<dbReference type="InterPro" id="IPR027417">
    <property type="entry name" value="P-loop_NTPase"/>
</dbReference>
<dbReference type="GO" id="GO:0005524">
    <property type="term" value="F:ATP binding"/>
    <property type="evidence" value="ECO:0007669"/>
    <property type="project" value="UniProtKB-UniRule"/>
</dbReference>
<dbReference type="PANTHER" id="PTHR24031">
    <property type="entry name" value="RNA HELICASE"/>
    <property type="match status" value="1"/>
</dbReference>
<dbReference type="SMART" id="SM00487">
    <property type="entry name" value="DEXDc"/>
    <property type="match status" value="1"/>
</dbReference>
<comment type="function">
    <text evidence="10">RNA helicase.</text>
</comment>
<evidence type="ECO:0000256" key="3">
    <source>
        <dbReference type="ARBA" id="ARBA00022552"/>
    </source>
</evidence>
<feature type="compositionally biased region" description="Basic and acidic residues" evidence="11">
    <location>
        <begin position="664"/>
        <end position="685"/>
    </location>
</feature>
<name>A0A9W8A4S1_9FUNG</name>
<dbReference type="Pfam" id="PF13959">
    <property type="entry name" value="CTE_SPB4"/>
    <property type="match status" value="1"/>
</dbReference>
<comment type="subcellular location">
    <subcellularLocation>
        <location evidence="1">Nucleus</location>
        <location evidence="1">Nucleolus</location>
    </subcellularLocation>
</comment>
<feature type="region of interest" description="Disordered" evidence="11">
    <location>
        <begin position="661"/>
        <end position="785"/>
    </location>
</feature>
<sequence length="796" mass="89799">MAGNKSKNASSVGSKDQRLLRREQEEKEIAKLEQRAATYQLVSGSDRQAVLFETLPLSKRTREGLQKAKYLECTEIQRKAIPLGLRRRDILGAAITGSGKTLAFLIPLLEILYRERWTTEDGLGALIISPTRELAVQIFEVLHTIGKRHTFSAGLIIGGKSLKDEQERICRMNILISTPGRLLQHMNQTPGFDCNNLQVLVLDEADRILDMGFKRTINAVIENLNRERTTWLFSATQTKSVKDLARLSLRNPEYVAVHDQAEASTPAKLVQNYMVCELERKLDILFSFMKAHPQTKALVFASSCKQIRYIHEAFTRIEPGLPLLALHGRQKQSKRVEIFDQFLRNKFSYLLATDVAARGLDFPSVDWVIQLDCPEDPATYIHRVGRTARNNAEGRALLLLLPSEEAGMVAALKEKKVPVEPIKVKDSRTTSIRQKLQYLCFQDPEMKYLGQKAFITYLRSVFLQKNKKVFDVHALPAEEYAASLGLPGAPRIKFNKKSNDKNQDRALKRLLADLSDSEDEPEAKRTKASEKPVSKVDKMFARKNQDVLADHYTKLIDHSVTTADGTLPSGTTDFGATLPVVDDDDDDLVVLKRADHGLSDDENTQTGELTRRQKARLRKKALKADLSSKVIFDDEGNTIHAYDLKTEEDFRREGDISQQIAKRLQRDRAAVAERDEIDREKDRLRRQAQKLKRKLHEKGEESEGDGSDDEEPVVMLGGASDDDNNDSSDDYSRASGSERTTNHDDSGAESGEEVVVRKRKRSRSRKSAREPSSSVDEPPRSLQTEEELALQLLADI</sequence>
<evidence type="ECO:0000256" key="11">
    <source>
        <dbReference type="SAM" id="MobiDB-lite"/>
    </source>
</evidence>
<comment type="catalytic activity">
    <reaction evidence="10">
        <text>ATP + H2O = ADP + phosphate + H(+)</text>
        <dbReference type="Rhea" id="RHEA:13065"/>
        <dbReference type="ChEBI" id="CHEBI:15377"/>
        <dbReference type="ChEBI" id="CHEBI:15378"/>
        <dbReference type="ChEBI" id="CHEBI:30616"/>
        <dbReference type="ChEBI" id="CHEBI:43474"/>
        <dbReference type="ChEBI" id="CHEBI:456216"/>
        <dbReference type="EC" id="3.6.4.13"/>
    </reaction>
</comment>